<feature type="signal peptide" evidence="1">
    <location>
        <begin position="1"/>
        <end position="20"/>
    </location>
</feature>
<dbReference type="EMBL" id="CP053436">
    <property type="protein sequence ID" value="QJW92488.1"/>
    <property type="molecule type" value="Genomic_DNA"/>
</dbReference>
<dbReference type="RefSeq" id="WP_171742316.1">
    <property type="nucleotide sequence ID" value="NZ_CP053436.1"/>
</dbReference>
<evidence type="ECO:0000313" key="3">
    <source>
        <dbReference type="Proteomes" id="UP000502756"/>
    </source>
</evidence>
<organism evidence="2 3">
    <name type="scientific">Spirosoma taeanense</name>
    <dbReference type="NCBI Taxonomy" id="2735870"/>
    <lineage>
        <taxon>Bacteria</taxon>
        <taxon>Pseudomonadati</taxon>
        <taxon>Bacteroidota</taxon>
        <taxon>Cytophagia</taxon>
        <taxon>Cytophagales</taxon>
        <taxon>Cytophagaceae</taxon>
        <taxon>Spirosoma</taxon>
    </lineage>
</organism>
<keyword evidence="2" id="KW-0614">Plasmid</keyword>
<geneLocation type="plasmid" evidence="3">
    <name>pts</name>
</geneLocation>
<proteinExistence type="predicted"/>
<dbReference type="KEGG" id="stae:HNV11_23745"/>
<dbReference type="AlphaFoldDB" id="A0A6M5YEU1"/>
<protein>
    <recommendedName>
        <fullName evidence="4">Lipoprotein</fullName>
    </recommendedName>
</protein>
<evidence type="ECO:0000256" key="1">
    <source>
        <dbReference type="SAM" id="SignalP"/>
    </source>
</evidence>
<dbReference type="Proteomes" id="UP000502756">
    <property type="component" value="Plasmid pTS"/>
</dbReference>
<keyword evidence="3" id="KW-1185">Reference proteome</keyword>
<dbReference type="PROSITE" id="PS51257">
    <property type="entry name" value="PROKAR_LIPOPROTEIN"/>
    <property type="match status" value="1"/>
</dbReference>
<gene>
    <name evidence="2" type="ORF">HNV11_23745</name>
</gene>
<keyword evidence="1" id="KW-0732">Signal</keyword>
<sequence>MLKVFSFCAVIIGSMLTFQACNKNVADNVTPQNSQIASLEAIEEVFDDTDPGARSAAADPIDKANKVYQVFTTSSPCSTTGTNTSVRLAVTTQTISASTLPDSTVKSKNGYSLFSVKAEKFGQYLKKTVDKSKSQTYFMKEGDGKTATWKKVATIPANGATFTFMPNYYKQGLTMTCTSSSVAPLN</sequence>
<evidence type="ECO:0008006" key="4">
    <source>
        <dbReference type="Google" id="ProtNLM"/>
    </source>
</evidence>
<feature type="chain" id="PRO_5026843941" description="Lipoprotein" evidence="1">
    <location>
        <begin position="21"/>
        <end position="186"/>
    </location>
</feature>
<accession>A0A6M5YEU1</accession>
<reference evidence="2 3" key="1">
    <citation type="submission" date="2020-05" db="EMBL/GenBank/DDBJ databases">
        <title>Genome sequencing of Spirosoma sp. TS118.</title>
        <authorList>
            <person name="Lee J.-H."/>
            <person name="Jeong S."/>
            <person name="Zhao L."/>
            <person name="Jung J.-H."/>
            <person name="Kim M.-K."/>
            <person name="Lim S."/>
        </authorList>
    </citation>
    <scope>NUCLEOTIDE SEQUENCE [LARGE SCALE GENOMIC DNA]</scope>
    <source>
        <strain evidence="2 3">TS118</strain>
        <plasmid evidence="3">pts</plasmid>
    </source>
</reference>
<evidence type="ECO:0000313" key="2">
    <source>
        <dbReference type="EMBL" id="QJW92488.1"/>
    </source>
</evidence>
<name>A0A6M5YEU1_9BACT</name>